<sequence>MRSRGIHHAPNFQKPDILSLRASNSVGQPEVSIAYPHRGVSALLLPNTFRPAPHTRIQARGYHPANGHRRAASDVAPANSLQFLTESRTQPLLHVIRAPFLEEPQGLHLRYDATQSALDAKFEVAWAQAAVQGLYQSQNATRRKVVFVGDIIQGEWANEPATTTLKTFLLNVEIGSSEFELVVWRIPGGIDSGDRLRQVCYSNSHIAVIGYAIDDRGSLKNLQEMVCAMNK</sequence>
<evidence type="ECO:0000313" key="1">
    <source>
        <dbReference type="EMBL" id="KAK5100943.1"/>
    </source>
</evidence>
<proteinExistence type="predicted"/>
<dbReference type="Proteomes" id="UP001345013">
    <property type="component" value="Unassembled WGS sequence"/>
</dbReference>
<reference evidence="1 2" key="1">
    <citation type="submission" date="2023-08" db="EMBL/GenBank/DDBJ databases">
        <title>Black Yeasts Isolated from many extreme environments.</title>
        <authorList>
            <person name="Coleine C."/>
            <person name="Stajich J.E."/>
            <person name="Selbmann L."/>
        </authorList>
    </citation>
    <scope>NUCLEOTIDE SEQUENCE [LARGE SCALE GENOMIC DNA]</scope>
    <source>
        <strain evidence="1 2">CCFEE 5885</strain>
    </source>
</reference>
<organism evidence="1 2">
    <name type="scientific">Lithohypha guttulata</name>
    <dbReference type="NCBI Taxonomy" id="1690604"/>
    <lineage>
        <taxon>Eukaryota</taxon>
        <taxon>Fungi</taxon>
        <taxon>Dikarya</taxon>
        <taxon>Ascomycota</taxon>
        <taxon>Pezizomycotina</taxon>
        <taxon>Eurotiomycetes</taxon>
        <taxon>Chaetothyriomycetidae</taxon>
        <taxon>Chaetothyriales</taxon>
        <taxon>Trichomeriaceae</taxon>
        <taxon>Lithohypha</taxon>
    </lineage>
</organism>
<protein>
    <submittedName>
        <fullName evidence="1">Rho GTPase</fullName>
    </submittedName>
</protein>
<evidence type="ECO:0000313" key="2">
    <source>
        <dbReference type="Proteomes" id="UP001345013"/>
    </source>
</evidence>
<dbReference type="SUPFAM" id="SSF52540">
    <property type="entry name" value="P-loop containing nucleoside triphosphate hydrolases"/>
    <property type="match status" value="1"/>
</dbReference>
<gene>
    <name evidence="1" type="primary">RHO2_2</name>
    <name evidence="1" type="ORF">LTR24_000791</name>
</gene>
<name>A0ABR0KN03_9EURO</name>
<dbReference type="Gene3D" id="3.40.50.300">
    <property type="entry name" value="P-loop containing nucleotide triphosphate hydrolases"/>
    <property type="match status" value="1"/>
</dbReference>
<dbReference type="InterPro" id="IPR027417">
    <property type="entry name" value="P-loop_NTPase"/>
</dbReference>
<accession>A0ABR0KN03</accession>
<keyword evidence="2" id="KW-1185">Reference proteome</keyword>
<comment type="caution">
    <text evidence="1">The sequence shown here is derived from an EMBL/GenBank/DDBJ whole genome shotgun (WGS) entry which is preliminary data.</text>
</comment>
<dbReference type="EMBL" id="JAVRRG010000005">
    <property type="protein sequence ID" value="KAK5100943.1"/>
    <property type="molecule type" value="Genomic_DNA"/>
</dbReference>